<dbReference type="EMBL" id="JALP01000248">
    <property type="protein sequence ID" value="THG89298.1"/>
    <property type="molecule type" value="Genomic_DNA"/>
</dbReference>
<dbReference type="RefSeq" id="WP_003324448.1">
    <property type="nucleotide sequence ID" value="NZ_ALPT02000015.1"/>
</dbReference>
<dbReference type="Proteomes" id="UP000297014">
    <property type="component" value="Unassembled WGS sequence"/>
</dbReference>
<reference evidence="1 2" key="1">
    <citation type="submission" date="2014-01" db="EMBL/GenBank/DDBJ databases">
        <title>Draft genome sequencing of Bacillus alcalophilus CGMCC 1.3604.</title>
        <authorList>
            <person name="Yang J."/>
            <person name="Diao L."/>
            <person name="Yang S."/>
        </authorList>
    </citation>
    <scope>NUCLEOTIDE SEQUENCE [LARGE SCALE GENOMIC DNA]</scope>
    <source>
        <strain evidence="1 2">CGMCC 1.3604</strain>
    </source>
</reference>
<protein>
    <recommendedName>
        <fullName evidence="3">GIY-YIG domain-containing protein</fullName>
    </recommendedName>
</protein>
<dbReference type="InterPro" id="IPR053748">
    <property type="entry name" value="Host_DNA_Degrad_Endo"/>
</dbReference>
<organism evidence="1 2">
    <name type="scientific">Alkalihalobacillus alcalophilus ATCC 27647 = CGMCC 1.3604</name>
    <dbReference type="NCBI Taxonomy" id="1218173"/>
    <lineage>
        <taxon>Bacteria</taxon>
        <taxon>Bacillati</taxon>
        <taxon>Bacillota</taxon>
        <taxon>Bacilli</taxon>
        <taxon>Bacillales</taxon>
        <taxon>Bacillaceae</taxon>
        <taxon>Alkalihalobacillus</taxon>
    </lineage>
</organism>
<gene>
    <name evidence="1" type="ORF">AJ85_18540</name>
</gene>
<dbReference type="OrthoDB" id="1551455at2"/>
<accession>A0A4S4JVV0</accession>
<dbReference type="Gene3D" id="3.40.1440.40">
    <property type="match status" value="1"/>
</dbReference>
<sequence>MQLYWNEKELTFEPIELSFKDEITTNHFARLKPKSLAATIAKDRYNHLEPIVIGKYDKYLEWNIGEFLFYLKENGDNFYTRFLNQYGDLKFGTFRIEDKNYMNKKGLYAYRVDDEIKYIGRCLDNFQKRVNNGYGRISPKNCYLDGRNTNCRMNNLIMDNMKQIKFYVCLMDNVEEIKEAEIYFIRQINPSWNIQKY</sequence>
<evidence type="ECO:0000313" key="1">
    <source>
        <dbReference type="EMBL" id="THG89298.1"/>
    </source>
</evidence>
<comment type="caution">
    <text evidence="1">The sequence shown here is derived from an EMBL/GenBank/DDBJ whole genome shotgun (WGS) entry which is preliminary data.</text>
</comment>
<dbReference type="AlphaFoldDB" id="A0A4S4JVV0"/>
<evidence type="ECO:0000313" key="2">
    <source>
        <dbReference type="Proteomes" id="UP000297014"/>
    </source>
</evidence>
<proteinExistence type="predicted"/>
<name>A0A4S4JVV0_ALKAL</name>
<evidence type="ECO:0008006" key="3">
    <source>
        <dbReference type="Google" id="ProtNLM"/>
    </source>
</evidence>